<accession>A0A493TR05</accession>
<dbReference type="STRING" id="8840.ENSAPLP00000028308"/>
<dbReference type="SMART" id="SM00247">
    <property type="entry name" value="XTALbg"/>
    <property type="match status" value="1"/>
</dbReference>
<reference evidence="6" key="3">
    <citation type="submission" date="2025-09" db="UniProtKB">
        <authorList>
            <consortium name="Ensembl"/>
        </authorList>
    </citation>
    <scope>IDENTIFICATION</scope>
</reference>
<dbReference type="GO" id="GO:0002088">
    <property type="term" value="P:lens development in camera-type eye"/>
    <property type="evidence" value="ECO:0007669"/>
    <property type="project" value="TreeGrafter"/>
</dbReference>
<dbReference type="Pfam" id="PF00030">
    <property type="entry name" value="Crystall"/>
    <property type="match status" value="1"/>
</dbReference>
<evidence type="ECO:0000259" key="5">
    <source>
        <dbReference type="SMART" id="SM00247"/>
    </source>
</evidence>
<keyword evidence="4" id="KW-0677">Repeat</keyword>
<organism evidence="6 7">
    <name type="scientific">Anas platyrhynchos platyrhynchos</name>
    <name type="common">Northern mallard</name>
    <dbReference type="NCBI Taxonomy" id="8840"/>
    <lineage>
        <taxon>Eukaryota</taxon>
        <taxon>Metazoa</taxon>
        <taxon>Chordata</taxon>
        <taxon>Craniata</taxon>
        <taxon>Vertebrata</taxon>
        <taxon>Euteleostomi</taxon>
        <taxon>Archelosauria</taxon>
        <taxon>Archosauria</taxon>
        <taxon>Dinosauria</taxon>
        <taxon>Saurischia</taxon>
        <taxon>Theropoda</taxon>
        <taxon>Coelurosauria</taxon>
        <taxon>Aves</taxon>
        <taxon>Neognathae</taxon>
        <taxon>Galloanserae</taxon>
        <taxon>Anseriformes</taxon>
        <taxon>Anatidae</taxon>
        <taxon>Anatinae</taxon>
        <taxon>Anas</taxon>
    </lineage>
</organism>
<dbReference type="OMA" id="DDCSCIQ"/>
<evidence type="ECO:0000256" key="1">
    <source>
        <dbReference type="ARBA" id="ARBA00003689"/>
    </source>
</evidence>
<evidence type="ECO:0000256" key="4">
    <source>
        <dbReference type="ARBA" id="ARBA00022737"/>
    </source>
</evidence>
<evidence type="ECO:0000313" key="7">
    <source>
        <dbReference type="Proteomes" id="UP000016666"/>
    </source>
</evidence>
<evidence type="ECO:0000313" key="6">
    <source>
        <dbReference type="Ensembl" id="ENSAPLP00000028308.1"/>
    </source>
</evidence>
<evidence type="ECO:0000256" key="2">
    <source>
        <dbReference type="ARBA" id="ARBA00009646"/>
    </source>
</evidence>
<dbReference type="InterPro" id="IPR011024">
    <property type="entry name" value="G_crystallin-like"/>
</dbReference>
<reference evidence="6" key="2">
    <citation type="submission" date="2025-08" db="UniProtKB">
        <authorList>
            <consortium name="Ensembl"/>
        </authorList>
    </citation>
    <scope>IDENTIFICATION</scope>
</reference>
<dbReference type="PANTHER" id="PTHR11818:SF119">
    <property type="entry name" value="GAMMA-CRYSTALLIN D"/>
    <property type="match status" value="1"/>
</dbReference>
<sequence>MDRYEGQSSLRTGQMLTFIPYKSFWGYCYECSSDHPDLQDSWMTYIKPNYYPDFQKWFSLSSSTRSCYVILQHSQLQTYERNDFRGRMLEFRSDCPSLQENNCRDILSHHIPKERCVFFFFYEQPQFRRLQHLLQPGKYRQFSDWGTMTARVGSFQPTLDIS</sequence>
<dbReference type="PRINTS" id="PR01367">
    <property type="entry name" value="BGCRYSTALLIN"/>
</dbReference>
<dbReference type="GO" id="GO:0007601">
    <property type="term" value="P:visual perception"/>
    <property type="evidence" value="ECO:0007669"/>
    <property type="project" value="TreeGrafter"/>
</dbReference>
<comment type="similarity">
    <text evidence="2">Belongs to the beta/gamma-crystallin family.</text>
</comment>
<proteinExistence type="inferred from homology"/>
<dbReference type="PANTHER" id="PTHR11818">
    <property type="entry name" value="BETA/GAMMA CRYSTALLIN"/>
    <property type="match status" value="1"/>
</dbReference>
<dbReference type="Proteomes" id="UP000016666">
    <property type="component" value="Chromosome 7"/>
</dbReference>
<reference evidence="6 7" key="1">
    <citation type="submission" date="2017-10" db="EMBL/GenBank/DDBJ databases">
        <title>A new Pekin duck reference genome.</title>
        <authorList>
            <person name="Hou Z.-C."/>
            <person name="Zhou Z.-K."/>
            <person name="Zhu F."/>
            <person name="Hou S.-S."/>
        </authorList>
    </citation>
    <scope>NUCLEOTIDE SEQUENCE [LARGE SCALE GENOMIC DNA]</scope>
</reference>
<name>A0A493TR05_ANAPP</name>
<evidence type="ECO:0000256" key="3">
    <source>
        <dbReference type="ARBA" id="ARBA00022613"/>
    </source>
</evidence>
<comment type="function">
    <text evidence="1">Crystallins are the dominant structural components of the vertebrate eye lens.</text>
</comment>
<keyword evidence="7" id="KW-1185">Reference proteome</keyword>
<protein>
    <recommendedName>
        <fullName evidence="5">Beta/gamma crystallin 'Greek key' domain-containing protein</fullName>
    </recommendedName>
</protein>
<feature type="domain" description="Beta/gamma crystallin 'Greek key'" evidence="5">
    <location>
        <begin position="75"/>
        <end position="158"/>
    </location>
</feature>
<dbReference type="AlphaFoldDB" id="A0A493TR05"/>
<dbReference type="SUPFAM" id="SSF49695">
    <property type="entry name" value="gamma-Crystallin-like"/>
    <property type="match status" value="1"/>
</dbReference>
<dbReference type="Ensembl" id="ENSAPLT00000047311.1">
    <property type="protein sequence ID" value="ENSAPLP00000028308.1"/>
    <property type="gene ID" value="ENSAPLG00000024504.1"/>
</dbReference>
<dbReference type="Gene3D" id="2.60.20.10">
    <property type="entry name" value="Crystallins"/>
    <property type="match status" value="1"/>
</dbReference>
<dbReference type="GO" id="GO:0005212">
    <property type="term" value="F:structural constituent of eye lens"/>
    <property type="evidence" value="ECO:0007669"/>
    <property type="project" value="UniProtKB-KW"/>
</dbReference>
<dbReference type="InterPro" id="IPR001064">
    <property type="entry name" value="Beta/gamma_crystallin"/>
</dbReference>
<keyword evidence="3" id="KW-0273">Eye lens protein</keyword>
<dbReference type="GeneTree" id="ENSGT00940000163494"/>
<dbReference type="InterPro" id="IPR050252">
    <property type="entry name" value="Beta/Gamma-Crystallin"/>
</dbReference>